<feature type="domain" description="MacB-like periplasmic core" evidence="8">
    <location>
        <begin position="95"/>
        <end position="318"/>
    </location>
</feature>
<evidence type="ECO:0000256" key="6">
    <source>
        <dbReference type="SAM" id="Phobius"/>
    </source>
</evidence>
<dbReference type="InterPro" id="IPR003838">
    <property type="entry name" value="ABC3_permease_C"/>
</dbReference>
<feature type="transmembrane region" description="Helical" evidence="6">
    <location>
        <begin position="757"/>
        <end position="779"/>
    </location>
</feature>
<dbReference type="EMBL" id="FOIR01000002">
    <property type="protein sequence ID" value="SEW30090.1"/>
    <property type="molecule type" value="Genomic_DNA"/>
</dbReference>
<dbReference type="InterPro" id="IPR025857">
    <property type="entry name" value="MacB_PCD"/>
</dbReference>
<evidence type="ECO:0000259" key="7">
    <source>
        <dbReference type="Pfam" id="PF02687"/>
    </source>
</evidence>
<reference evidence="10" key="1">
    <citation type="submission" date="2016-10" db="EMBL/GenBank/DDBJ databases">
        <authorList>
            <person name="Varghese N."/>
            <person name="Submissions S."/>
        </authorList>
    </citation>
    <scope>NUCLEOTIDE SEQUENCE [LARGE SCALE GENOMIC DNA]</scope>
    <source>
        <strain evidence="10">CGMCC 1.12402</strain>
    </source>
</reference>
<dbReference type="OrthoDB" id="5933722at2"/>
<feature type="transmembrane region" description="Helical" evidence="6">
    <location>
        <begin position="363"/>
        <end position="384"/>
    </location>
</feature>
<keyword evidence="5 6" id="KW-0472">Membrane</keyword>
<keyword evidence="3 6" id="KW-0812">Transmembrane</keyword>
<dbReference type="GO" id="GO:0022857">
    <property type="term" value="F:transmembrane transporter activity"/>
    <property type="evidence" value="ECO:0007669"/>
    <property type="project" value="TreeGrafter"/>
</dbReference>
<evidence type="ECO:0000259" key="8">
    <source>
        <dbReference type="Pfam" id="PF12704"/>
    </source>
</evidence>
<dbReference type="GeneID" id="99987311"/>
<feature type="transmembrane region" description="Helical" evidence="6">
    <location>
        <begin position="413"/>
        <end position="437"/>
    </location>
</feature>
<dbReference type="GO" id="GO:0005886">
    <property type="term" value="C:plasma membrane"/>
    <property type="evidence" value="ECO:0007669"/>
    <property type="project" value="UniProtKB-SubCell"/>
</dbReference>
<feature type="transmembrane region" description="Helical" evidence="6">
    <location>
        <begin position="504"/>
        <end position="524"/>
    </location>
</feature>
<organism evidence="9 10">
    <name type="scientific">Roseivirga pacifica</name>
    <dbReference type="NCBI Taxonomy" id="1267423"/>
    <lineage>
        <taxon>Bacteria</taxon>
        <taxon>Pseudomonadati</taxon>
        <taxon>Bacteroidota</taxon>
        <taxon>Cytophagia</taxon>
        <taxon>Cytophagales</taxon>
        <taxon>Roseivirgaceae</taxon>
        <taxon>Roseivirga</taxon>
    </lineage>
</organism>
<feature type="transmembrane region" description="Helical" evidence="6">
    <location>
        <begin position="841"/>
        <end position="861"/>
    </location>
</feature>
<feature type="domain" description="ABC3 transporter permease C-terminal" evidence="7">
    <location>
        <begin position="758"/>
        <end position="871"/>
    </location>
</feature>
<dbReference type="NCBIfam" id="NF038404">
    <property type="entry name" value="perm_prefix_2"/>
    <property type="match status" value="1"/>
</dbReference>
<proteinExistence type="predicted"/>
<dbReference type="InterPro" id="IPR047699">
    <property type="entry name" value="Permease_put_prefix"/>
</dbReference>
<comment type="subcellular location">
    <subcellularLocation>
        <location evidence="1">Cell membrane</location>
        <topology evidence="1">Multi-pass membrane protein</topology>
    </subcellularLocation>
</comment>
<feature type="transmembrane region" description="Helical" evidence="6">
    <location>
        <begin position="93"/>
        <end position="116"/>
    </location>
</feature>
<dbReference type="PANTHER" id="PTHR30572:SF18">
    <property type="entry name" value="ABC-TYPE MACROLIDE FAMILY EXPORT SYSTEM PERMEASE COMPONENT 2"/>
    <property type="match status" value="1"/>
</dbReference>
<feature type="domain" description="ABC3 transporter permease C-terminal" evidence="7">
    <location>
        <begin position="368"/>
        <end position="482"/>
    </location>
</feature>
<evidence type="ECO:0000313" key="9">
    <source>
        <dbReference type="EMBL" id="SEW30090.1"/>
    </source>
</evidence>
<evidence type="ECO:0000256" key="4">
    <source>
        <dbReference type="ARBA" id="ARBA00022989"/>
    </source>
</evidence>
<keyword evidence="10" id="KW-1185">Reference proteome</keyword>
<gene>
    <name evidence="9" type="ORF">SAMN05216290_2618</name>
</gene>
<evidence type="ECO:0000256" key="2">
    <source>
        <dbReference type="ARBA" id="ARBA00022475"/>
    </source>
</evidence>
<keyword evidence="2" id="KW-1003">Cell membrane</keyword>
<evidence type="ECO:0000256" key="5">
    <source>
        <dbReference type="ARBA" id="ARBA00023136"/>
    </source>
</evidence>
<accession>A0A1I0QRC7</accession>
<dbReference type="AlphaFoldDB" id="A0A1I0QRC7"/>
<dbReference type="Pfam" id="PF12704">
    <property type="entry name" value="MacB_PCD"/>
    <property type="match status" value="1"/>
</dbReference>
<name>A0A1I0QRC7_9BACT</name>
<feature type="transmembrane region" description="Helical" evidence="6">
    <location>
        <begin position="807"/>
        <end position="826"/>
    </location>
</feature>
<keyword evidence="4 6" id="KW-1133">Transmembrane helix</keyword>
<dbReference type="PANTHER" id="PTHR30572">
    <property type="entry name" value="MEMBRANE COMPONENT OF TRANSPORTER-RELATED"/>
    <property type="match status" value="1"/>
</dbReference>
<evidence type="ECO:0000256" key="3">
    <source>
        <dbReference type="ARBA" id="ARBA00022692"/>
    </source>
</evidence>
<evidence type="ECO:0000256" key="1">
    <source>
        <dbReference type="ARBA" id="ARBA00004651"/>
    </source>
</evidence>
<dbReference type="Pfam" id="PF02687">
    <property type="entry name" value="FtsX"/>
    <property type="match status" value="2"/>
</dbReference>
<dbReference type="STRING" id="1267423.SAMN05216290_2618"/>
<feature type="transmembrane region" description="Helical" evidence="6">
    <location>
        <begin position="457"/>
        <end position="483"/>
    </location>
</feature>
<protein>
    <submittedName>
        <fullName evidence="9">Putative ABC transport system permease protein</fullName>
    </submittedName>
</protein>
<dbReference type="RefSeq" id="WP_090259015.1">
    <property type="nucleotide sequence ID" value="NZ_FOIR01000002.1"/>
</dbReference>
<sequence>MSRRVDKPPKWLDRLFGWLCRSEELEVLRGDLYELYAERLAQKGRAWANFFYFFEVFDLLRPFALKRTRNTTQVNMFKTYLMVAYRNVINQKVFSFINISGLAIGLTCFVLIALFIQDELSYDKFHENSNRIYRLVENFESEGVGEHSASLPFPTGPTLAGEYPAEVKQQVRFFNFQSPTVALAYKEANKAFNESRFFFADSSFLSMFDYALVQGNPRTALDNPNALLITESMAQKYFGDEDPMGKILEFQGQQPLQVTGVLADAPLNAHFQFDFIASFSSLKYWYGGTLPRTWYWNPCWTYVLLEHETDATAFEAKLPDFVNKYFPDFIREDVTMELQPLEDIHLHSKLDYEIAANSNINNIYIFGAIAVFVLFIAAVNFINLSTAKAAKRGKEVGVRKSLGSKKSQLITQFIFESVLFTFIAIVVALGLVALLLPAFNNLIGKSIAFGTLFQPQFIIGGIAIGLIVGLLSGIYPAFILSNVRTVSVLKGERLKARGVQFRKVLVTAQFAISMFLIVGTVVAISQSKLLLNEDPGFESENVLLVPVIRSGMGQHYEGFRNRALQSPYIKSVTAVEEVIGEKHQVNNYQYEGMDRSKPFPRFFVRHDFTETMGIKLVAGRDYDREFVTDDTLAHVVNEAMVKAMGWGSPQEAIGKKFYHRNELMGKVVGVVEDYNFISKHHNIGPIVIDLNTMPGAFNLFIKYMAVRVDGENLQQSISDLDKAWASVLPDRPFDFFFLDDRLKHVYAAEQTLGTITVIFSVLAIIVACLGVFGLVTFSVERRTKELGIRKVLGIGNAQIIGLVSKEFLLLILLAFLISIPASYFLIEAWLTGFAYRVDLQVWPFVFAGAVTLIICMSTVLFHTRKVAKINPAVTLKYE</sequence>
<evidence type="ECO:0000313" key="10">
    <source>
        <dbReference type="Proteomes" id="UP000199437"/>
    </source>
</evidence>
<dbReference type="InterPro" id="IPR050250">
    <property type="entry name" value="Macrolide_Exporter_MacB"/>
</dbReference>
<dbReference type="Proteomes" id="UP000199437">
    <property type="component" value="Unassembled WGS sequence"/>
</dbReference>